<dbReference type="eggNOG" id="COG1216">
    <property type="taxonomic scope" value="Bacteria"/>
</dbReference>
<dbReference type="STRING" id="153721.MYP_228"/>
<dbReference type="Gene3D" id="3.90.550.10">
    <property type="entry name" value="Spore Coat Polysaccharide Biosynthesis Protein SpsA, Chain A"/>
    <property type="match status" value="1"/>
</dbReference>
<organism evidence="2 3">
    <name type="scientific">Sporocytophaga myxococcoides</name>
    <dbReference type="NCBI Taxonomy" id="153721"/>
    <lineage>
        <taxon>Bacteria</taxon>
        <taxon>Pseudomonadati</taxon>
        <taxon>Bacteroidota</taxon>
        <taxon>Cytophagia</taxon>
        <taxon>Cytophagales</taxon>
        <taxon>Cytophagaceae</taxon>
        <taxon>Sporocytophaga</taxon>
    </lineage>
</organism>
<dbReference type="InterPro" id="IPR029044">
    <property type="entry name" value="Nucleotide-diphossugar_trans"/>
</dbReference>
<keyword evidence="3" id="KW-1185">Reference proteome</keyword>
<keyword evidence="2" id="KW-0808">Transferase</keyword>
<gene>
    <name evidence="2" type="ORF">MYP_228</name>
</gene>
<dbReference type="PANTHER" id="PTHR22916">
    <property type="entry name" value="GLYCOSYLTRANSFERASE"/>
    <property type="match status" value="1"/>
</dbReference>
<protein>
    <submittedName>
        <fullName evidence="2">Family 2 glycosyl transferase</fullName>
    </submittedName>
</protein>
<dbReference type="EMBL" id="BBLT01000001">
    <property type="protein sequence ID" value="GAL83002.1"/>
    <property type="molecule type" value="Genomic_DNA"/>
</dbReference>
<dbReference type="GO" id="GO:0016758">
    <property type="term" value="F:hexosyltransferase activity"/>
    <property type="evidence" value="ECO:0007669"/>
    <property type="project" value="UniProtKB-ARBA"/>
</dbReference>
<reference evidence="2 3" key="1">
    <citation type="submission" date="2014-09" db="EMBL/GenBank/DDBJ databases">
        <title>Sporocytophaga myxococcoides PG-01 genome sequencing.</title>
        <authorList>
            <person name="Liu L."/>
            <person name="Gao P.J."/>
            <person name="Chen G.J."/>
            <person name="Wang L.S."/>
        </authorList>
    </citation>
    <scope>NUCLEOTIDE SEQUENCE [LARGE SCALE GENOMIC DNA]</scope>
    <source>
        <strain evidence="2 3">PG-01</strain>
    </source>
</reference>
<dbReference type="AlphaFoldDB" id="A0A098L8V3"/>
<evidence type="ECO:0000313" key="2">
    <source>
        <dbReference type="EMBL" id="GAL83002.1"/>
    </source>
</evidence>
<proteinExistence type="predicted"/>
<accession>A0A098L8V3</accession>
<dbReference type="SUPFAM" id="SSF53448">
    <property type="entry name" value="Nucleotide-diphospho-sugar transferases"/>
    <property type="match status" value="1"/>
</dbReference>
<dbReference type="Pfam" id="PF00535">
    <property type="entry name" value="Glycos_transf_2"/>
    <property type="match status" value="1"/>
</dbReference>
<dbReference type="InterPro" id="IPR001173">
    <property type="entry name" value="Glyco_trans_2-like"/>
</dbReference>
<feature type="domain" description="Glycosyltransferase 2-like" evidence="1">
    <location>
        <begin position="6"/>
        <end position="170"/>
    </location>
</feature>
<dbReference type="RefSeq" id="WP_045457284.1">
    <property type="nucleotide sequence ID" value="NZ_BBLT01000001.1"/>
</dbReference>
<evidence type="ECO:0000259" key="1">
    <source>
        <dbReference type="Pfam" id="PF00535"/>
    </source>
</evidence>
<sequence length="311" mass="36054">MKPLVSVICLCYNHEKFVEKALLSVVNQTYSNVEIIVVDDCSTDKSSELIMRFLKTYQSIKFIQNEANVGNCISFNKALAIANGDFIVDFATDDILKKDKLELQVNAFEQLDNSYGVVFTNAEIINENGDYLMDWYDRGVAVSDGYVFEKILKKSYISASTMLVRREVFDFLGGYDERLAYEDFDFWVRSSQKFKYYYLSDKTIEKRIVSRSLSAKADTKIGYTIIASTLNVCAKAWWLLKNETEKQALKKRIYFEMRHALMIEAFDCVLSYYSLLKEMNDTDIKSRLIKTLAELKIPLYYFYKIYKGGQG</sequence>
<evidence type="ECO:0000313" key="3">
    <source>
        <dbReference type="Proteomes" id="UP000030185"/>
    </source>
</evidence>
<dbReference type="PANTHER" id="PTHR22916:SF3">
    <property type="entry name" value="UDP-GLCNAC:BETAGAL BETA-1,3-N-ACETYLGLUCOSAMINYLTRANSFERASE-LIKE PROTEIN 1"/>
    <property type="match status" value="1"/>
</dbReference>
<dbReference type="Proteomes" id="UP000030185">
    <property type="component" value="Unassembled WGS sequence"/>
</dbReference>
<dbReference type="OrthoDB" id="396512at2"/>
<name>A0A098L8V3_9BACT</name>
<comment type="caution">
    <text evidence="2">The sequence shown here is derived from an EMBL/GenBank/DDBJ whole genome shotgun (WGS) entry which is preliminary data.</text>
</comment>